<evidence type="ECO:0000256" key="6">
    <source>
        <dbReference type="ARBA" id="ARBA00022989"/>
    </source>
</evidence>
<accession>A0ABV9GYR8</accession>
<comment type="similarity">
    <text evidence="8 9">Belongs to the TRAP transporter small permease family.</text>
</comment>
<gene>
    <name evidence="11" type="ORF">ACFO3A_10825</name>
</gene>
<comment type="caution">
    <text evidence="11">The sequence shown here is derived from an EMBL/GenBank/DDBJ whole genome shotgun (WGS) entry which is preliminary data.</text>
</comment>
<dbReference type="InterPro" id="IPR007387">
    <property type="entry name" value="TRAP_DctQ"/>
</dbReference>
<comment type="subunit">
    <text evidence="9">The complex comprises the extracytoplasmic solute receptor protein and the two transmembrane proteins.</text>
</comment>
<proteinExistence type="inferred from homology"/>
<dbReference type="Proteomes" id="UP001595967">
    <property type="component" value="Unassembled WGS sequence"/>
</dbReference>
<dbReference type="EMBL" id="JBHSEW010000009">
    <property type="protein sequence ID" value="MFC4622704.1"/>
    <property type="molecule type" value="Genomic_DNA"/>
</dbReference>
<comment type="subcellular location">
    <subcellularLocation>
        <location evidence="1 9">Cell inner membrane</location>
        <topology evidence="1 9">Multi-pass membrane protein</topology>
    </subcellularLocation>
</comment>
<comment type="function">
    <text evidence="9">Part of the tripartite ATP-independent periplasmic (TRAP) transport system.</text>
</comment>
<keyword evidence="4 9" id="KW-0997">Cell inner membrane</keyword>
<keyword evidence="2 9" id="KW-0813">Transport</keyword>
<dbReference type="PANTHER" id="PTHR35011">
    <property type="entry name" value="2,3-DIKETO-L-GULONATE TRAP TRANSPORTER SMALL PERMEASE PROTEIN YIAM"/>
    <property type="match status" value="1"/>
</dbReference>
<feature type="transmembrane region" description="Helical" evidence="9">
    <location>
        <begin position="34"/>
        <end position="55"/>
    </location>
</feature>
<evidence type="ECO:0000256" key="2">
    <source>
        <dbReference type="ARBA" id="ARBA00022448"/>
    </source>
</evidence>
<feature type="domain" description="Tripartite ATP-independent periplasmic transporters DctQ component" evidence="10">
    <location>
        <begin position="46"/>
        <end position="175"/>
    </location>
</feature>
<keyword evidence="6 9" id="KW-1133">Transmembrane helix</keyword>
<reference evidence="12" key="1">
    <citation type="journal article" date="2019" name="Int. J. Syst. Evol. Microbiol.">
        <title>The Global Catalogue of Microorganisms (GCM) 10K type strain sequencing project: providing services to taxonomists for standard genome sequencing and annotation.</title>
        <authorList>
            <consortium name="The Broad Institute Genomics Platform"/>
            <consortium name="The Broad Institute Genome Sequencing Center for Infectious Disease"/>
            <person name="Wu L."/>
            <person name="Ma J."/>
        </authorList>
    </citation>
    <scope>NUCLEOTIDE SEQUENCE [LARGE SCALE GENOMIC DNA]</scope>
    <source>
        <strain evidence="12">JCM 11650</strain>
    </source>
</reference>
<evidence type="ECO:0000256" key="1">
    <source>
        <dbReference type="ARBA" id="ARBA00004429"/>
    </source>
</evidence>
<dbReference type="RefSeq" id="WP_377726257.1">
    <property type="nucleotide sequence ID" value="NZ_JBHSEW010000009.1"/>
</dbReference>
<evidence type="ECO:0000256" key="9">
    <source>
        <dbReference type="RuleBase" id="RU369079"/>
    </source>
</evidence>
<evidence type="ECO:0000256" key="7">
    <source>
        <dbReference type="ARBA" id="ARBA00023136"/>
    </source>
</evidence>
<keyword evidence="7 9" id="KW-0472">Membrane</keyword>
<keyword evidence="12" id="KW-1185">Reference proteome</keyword>
<evidence type="ECO:0000313" key="11">
    <source>
        <dbReference type="EMBL" id="MFC4622704.1"/>
    </source>
</evidence>
<comment type="caution">
    <text evidence="9">Lacks conserved residue(s) required for the propagation of feature annotation.</text>
</comment>
<keyword evidence="5 9" id="KW-0812">Transmembrane</keyword>
<organism evidence="11 12">
    <name type="scientific">Comamonas nitrativorans</name>
    <dbReference type="NCBI Taxonomy" id="108437"/>
    <lineage>
        <taxon>Bacteria</taxon>
        <taxon>Pseudomonadati</taxon>
        <taxon>Pseudomonadota</taxon>
        <taxon>Betaproteobacteria</taxon>
        <taxon>Burkholderiales</taxon>
        <taxon>Comamonadaceae</taxon>
        <taxon>Comamonas</taxon>
    </lineage>
</organism>
<evidence type="ECO:0000256" key="5">
    <source>
        <dbReference type="ARBA" id="ARBA00022692"/>
    </source>
</evidence>
<dbReference type="PANTHER" id="PTHR35011:SF10">
    <property type="entry name" value="TRAP TRANSPORTER SMALL PERMEASE PROTEIN"/>
    <property type="match status" value="1"/>
</dbReference>
<evidence type="ECO:0000259" key="10">
    <source>
        <dbReference type="Pfam" id="PF04290"/>
    </source>
</evidence>
<evidence type="ECO:0000256" key="4">
    <source>
        <dbReference type="ARBA" id="ARBA00022519"/>
    </source>
</evidence>
<dbReference type="Pfam" id="PF04290">
    <property type="entry name" value="DctQ"/>
    <property type="match status" value="1"/>
</dbReference>
<name>A0ABV9GYR8_9BURK</name>
<feature type="transmembrane region" description="Helical" evidence="9">
    <location>
        <begin position="108"/>
        <end position="127"/>
    </location>
</feature>
<evidence type="ECO:0000256" key="3">
    <source>
        <dbReference type="ARBA" id="ARBA00022475"/>
    </source>
</evidence>
<dbReference type="InterPro" id="IPR055348">
    <property type="entry name" value="DctQ"/>
</dbReference>
<feature type="transmembrane region" description="Helical" evidence="9">
    <location>
        <begin position="151"/>
        <end position="173"/>
    </location>
</feature>
<evidence type="ECO:0000313" key="12">
    <source>
        <dbReference type="Proteomes" id="UP001595967"/>
    </source>
</evidence>
<evidence type="ECO:0000256" key="8">
    <source>
        <dbReference type="ARBA" id="ARBA00038436"/>
    </source>
</evidence>
<protein>
    <recommendedName>
        <fullName evidence="9">TRAP transporter small permease protein</fullName>
    </recommendedName>
</protein>
<sequence length="188" mass="20021">MTEVLHPPEGESASSAPAAPQDALGRFLLGWSQLSALCGVVLLVGICLLCTWSVLGRALFDTPVMGDVEIVQIVCSLAIASFLPYAQMKNAHVIVDFFTHGASPRTRALLDILTALVLALVAAWLTWRSTAGAIDAYSNGEASMILDWPLWWAHITIAPGFALLTLTALYTAWNLGRNMNDNGQGGAA</sequence>
<keyword evidence="3" id="KW-1003">Cell membrane</keyword>